<dbReference type="SUPFAM" id="SSF117856">
    <property type="entry name" value="AF0104/ALDC/Ptd012-like"/>
    <property type="match status" value="1"/>
</dbReference>
<accession>A0A809RAB6</accession>
<dbReference type="AlphaFoldDB" id="A0A809RAB6"/>
<dbReference type="KEGG" id="npy:NPRO_11930"/>
<name>A0A809RAB6_9BACT</name>
<dbReference type="EMBL" id="AP021858">
    <property type="protein sequence ID" value="BBO23598.1"/>
    <property type="molecule type" value="Genomic_DNA"/>
</dbReference>
<dbReference type="Proteomes" id="UP000662873">
    <property type="component" value="Chromosome"/>
</dbReference>
<organism evidence="1 2">
    <name type="scientific">Candidatus Nitrosymbiomonas proteolyticus</name>
    <dbReference type="NCBI Taxonomy" id="2608984"/>
    <lineage>
        <taxon>Bacteria</taxon>
        <taxon>Bacillati</taxon>
        <taxon>Armatimonadota</taxon>
        <taxon>Armatimonadota incertae sedis</taxon>
        <taxon>Candidatus Nitrosymbiomonas</taxon>
    </lineage>
</organism>
<evidence type="ECO:0000313" key="2">
    <source>
        <dbReference type="Proteomes" id="UP000662873"/>
    </source>
</evidence>
<evidence type="ECO:0000313" key="1">
    <source>
        <dbReference type="EMBL" id="BBO23598.1"/>
    </source>
</evidence>
<protein>
    <recommendedName>
        <fullName evidence="3">Alpha-acetolactate decarboxylase</fullName>
    </recommendedName>
</protein>
<sequence>MPVIRFHWAREKPTLRYNLSVVLMPLLLCLALQGEIATAGSLRETMREGKVEVRLALAPLNSQPHLYALGPVTGLRGEITVVDGVIHVGTVVGGRPLAKVEREAQAVFLAYTYVASWSEVASGDAGGLAEIASALSRTKRERTPFLVTGRVKRADYHIMDYRPDGGPWSMDKHDQAKAKFALQEQDVTLFGFYTERDEDAGLFVHHGERIHAHVVAQGATGHLDAITLEPGWKLLLPSGTASPREGLATRTPISVLSL</sequence>
<reference evidence="1" key="1">
    <citation type="journal article" name="DNA Res.">
        <title>The physiological potential of anammox bacteria as revealed by their core genome structure.</title>
        <authorList>
            <person name="Okubo T."/>
            <person name="Toyoda A."/>
            <person name="Fukuhara K."/>
            <person name="Uchiyama I."/>
            <person name="Harigaya Y."/>
            <person name="Kuroiwa M."/>
            <person name="Suzuki T."/>
            <person name="Murakami Y."/>
            <person name="Suwa Y."/>
            <person name="Takami H."/>
        </authorList>
    </citation>
    <scope>NUCLEOTIDE SEQUENCE</scope>
    <source>
        <strain evidence="1">317325-2</strain>
    </source>
</reference>
<evidence type="ECO:0008006" key="3">
    <source>
        <dbReference type="Google" id="ProtNLM"/>
    </source>
</evidence>
<proteinExistence type="predicted"/>
<gene>
    <name evidence="1" type="ORF">NPRO_11930</name>
</gene>